<dbReference type="EMBL" id="MHRP01000043">
    <property type="protein sequence ID" value="OHA25829.1"/>
    <property type="molecule type" value="Genomic_DNA"/>
</dbReference>
<evidence type="ECO:0000313" key="1">
    <source>
        <dbReference type="EMBL" id="OHA25829.1"/>
    </source>
</evidence>
<gene>
    <name evidence="1" type="ORF">A3D56_01060</name>
</gene>
<reference evidence="1 2" key="1">
    <citation type="journal article" date="2016" name="Nat. Commun.">
        <title>Thousands of microbial genomes shed light on interconnected biogeochemical processes in an aquifer system.</title>
        <authorList>
            <person name="Anantharaman K."/>
            <person name="Brown C.T."/>
            <person name="Hug L.A."/>
            <person name="Sharon I."/>
            <person name="Castelle C.J."/>
            <person name="Probst A.J."/>
            <person name="Thomas B.C."/>
            <person name="Singh A."/>
            <person name="Wilkins M.J."/>
            <person name="Karaoz U."/>
            <person name="Brodie E.L."/>
            <person name="Williams K.H."/>
            <person name="Hubbard S.S."/>
            <person name="Banfield J.F."/>
        </authorList>
    </citation>
    <scope>NUCLEOTIDE SEQUENCE [LARGE SCALE GENOMIC DNA]</scope>
</reference>
<accession>A0A1G2MRI1</accession>
<sequence>MAHREEPVVAIPVIVKPIEVELALRVILVEVEDVAITVDLRDGALYKIPSKPLPVENSAVVSRLYRIRDV</sequence>
<protein>
    <submittedName>
        <fullName evidence="1">Uncharacterized protein</fullName>
    </submittedName>
</protein>
<comment type="caution">
    <text evidence="1">The sequence shown here is derived from an EMBL/GenBank/DDBJ whole genome shotgun (WGS) entry which is preliminary data.</text>
</comment>
<organism evidence="1 2">
    <name type="scientific">Candidatus Taylorbacteria bacterium RIFCSPHIGHO2_02_FULL_45_35</name>
    <dbReference type="NCBI Taxonomy" id="1802311"/>
    <lineage>
        <taxon>Bacteria</taxon>
        <taxon>Candidatus Tayloriibacteriota</taxon>
    </lineage>
</organism>
<proteinExistence type="predicted"/>
<dbReference type="Proteomes" id="UP000177943">
    <property type="component" value="Unassembled WGS sequence"/>
</dbReference>
<dbReference type="AlphaFoldDB" id="A0A1G2MRI1"/>
<name>A0A1G2MRI1_9BACT</name>
<evidence type="ECO:0000313" key="2">
    <source>
        <dbReference type="Proteomes" id="UP000177943"/>
    </source>
</evidence>